<accession>A0A0G3Z4K5</accession>
<sequence>MSDLNPSRTLTYRPFAESDLPAAHRLSEAVKWPHRLEDWRFVLQLGGGFVAEDETGVVGTALGWRLGEAHAALGMLIVSPERADGGIDRELLARALDSFGTRTVFLHAMPEREPLYAAFGFEPIDTIDQHQGAAFRPPLISLPPGERLRPLGTNDGPRLAALATRAAGYERGAVTDALLDVANGIALDRDGELLGFALFRRFGRGHVIGPVIAPDARRAQALISHWLALNEGMFVRLDLPSDSGLSDWLEGLGLPRVDTVVAMARGAVPVGDPALRAFAIVSQALG</sequence>
<dbReference type="AlphaFoldDB" id="A0A0G3Z4K5"/>
<evidence type="ECO:0000259" key="1">
    <source>
        <dbReference type="PROSITE" id="PS51186"/>
    </source>
</evidence>
<gene>
    <name evidence="2" type="ORF">DF037_00795</name>
</gene>
<name>A0A0G3Z4K5_9BURK</name>
<dbReference type="Pfam" id="PF18014">
    <property type="entry name" value="Acetyltransf_18"/>
    <property type="match status" value="1"/>
</dbReference>
<dbReference type="Proteomes" id="UP000269271">
    <property type="component" value="Unassembled WGS sequence"/>
</dbReference>
<dbReference type="GO" id="GO:0016747">
    <property type="term" value="F:acyltransferase activity, transferring groups other than amino-acyl groups"/>
    <property type="evidence" value="ECO:0007669"/>
    <property type="project" value="InterPro"/>
</dbReference>
<dbReference type="Pfam" id="PF13508">
    <property type="entry name" value="Acetyltransf_7"/>
    <property type="match status" value="1"/>
</dbReference>
<comment type="caution">
    <text evidence="2">The sequence shown here is derived from an EMBL/GenBank/DDBJ whole genome shotgun (WGS) entry which is preliminary data.</text>
</comment>
<proteinExistence type="predicted"/>
<dbReference type="InterPro" id="IPR016181">
    <property type="entry name" value="Acyl_CoA_acyltransferase"/>
</dbReference>
<dbReference type="InterPro" id="IPR041496">
    <property type="entry name" value="YitH/HolE_GNAT"/>
</dbReference>
<dbReference type="PANTHER" id="PTHR47237:SF2">
    <property type="entry name" value="BLL4206 PROTEIN"/>
    <property type="match status" value="1"/>
</dbReference>
<reference evidence="2 3" key="1">
    <citation type="submission" date="2018-08" db="EMBL/GenBank/DDBJ databases">
        <title>Comparative analysis of Burkholderia isolates from Puerto Rico.</title>
        <authorList>
            <person name="Hall C."/>
            <person name="Sahl J."/>
            <person name="Wagner D."/>
        </authorList>
    </citation>
    <scope>NUCLEOTIDE SEQUENCE [LARGE SCALE GENOMIC DNA]</scope>
    <source>
        <strain evidence="2 3">Bp9001</strain>
    </source>
</reference>
<dbReference type="RefSeq" id="WP_046546522.1">
    <property type="nucleotide sequence ID" value="NZ_CABVQJ010000001.1"/>
</dbReference>
<protein>
    <submittedName>
        <fullName evidence="2">N-acetyltransferase</fullName>
    </submittedName>
</protein>
<organism evidence="2 3">
    <name type="scientific">Burkholderia contaminans</name>
    <dbReference type="NCBI Taxonomy" id="488447"/>
    <lineage>
        <taxon>Bacteria</taxon>
        <taxon>Pseudomonadati</taxon>
        <taxon>Pseudomonadota</taxon>
        <taxon>Betaproteobacteria</taxon>
        <taxon>Burkholderiales</taxon>
        <taxon>Burkholderiaceae</taxon>
        <taxon>Burkholderia</taxon>
        <taxon>Burkholderia cepacia complex</taxon>
    </lineage>
</organism>
<feature type="domain" description="N-acetyltransferase" evidence="1">
    <location>
        <begin position="10"/>
        <end position="143"/>
    </location>
</feature>
<keyword evidence="2" id="KW-0808">Transferase</keyword>
<dbReference type="KEGG" id="bcon:NL30_32450"/>
<evidence type="ECO:0000313" key="2">
    <source>
        <dbReference type="EMBL" id="RQT37308.1"/>
    </source>
</evidence>
<accession>A0A1C8ZNU8</accession>
<evidence type="ECO:0000313" key="3">
    <source>
        <dbReference type="Proteomes" id="UP000269271"/>
    </source>
</evidence>
<dbReference type="Gene3D" id="3.40.630.30">
    <property type="match status" value="1"/>
</dbReference>
<dbReference type="PANTHER" id="PTHR47237">
    <property type="entry name" value="SLL0310 PROTEIN"/>
    <property type="match status" value="1"/>
</dbReference>
<dbReference type="InterPro" id="IPR000182">
    <property type="entry name" value="GNAT_dom"/>
</dbReference>
<dbReference type="Gene3D" id="3.40.630.90">
    <property type="match status" value="1"/>
</dbReference>
<dbReference type="PROSITE" id="PS51186">
    <property type="entry name" value="GNAT"/>
    <property type="match status" value="1"/>
</dbReference>
<dbReference type="EMBL" id="QTQX01000001">
    <property type="protein sequence ID" value="RQT37308.1"/>
    <property type="molecule type" value="Genomic_DNA"/>
</dbReference>
<dbReference type="SUPFAM" id="SSF55729">
    <property type="entry name" value="Acyl-CoA N-acyltransferases (Nat)"/>
    <property type="match status" value="1"/>
</dbReference>
<dbReference type="InterPro" id="IPR052729">
    <property type="entry name" value="Acyl/Acetyltrans_Enzymes"/>
</dbReference>